<protein>
    <submittedName>
        <fullName evidence="1">5'-nucleotidase</fullName>
    </submittedName>
</protein>
<sequence>MSTPHSPKPRPALVVALSSRALFDFDADTEQFERERAALPSPPPWEDHFMEFQRQRLESSVPPGAAFALASKLMRFNTPGQPPRVDVVVVSRNDPISGMRVFRSAQQRGLPLERGVFTRGQPPWPYLEALGAHLFLSPLEADVRAALQAGIPAARVFNDAARETASPADELRIAFDGDAVLFSDEAERIYQEGGLSAFTENERSKAGVPLADGPLKPLLQALHALRQMDCPLRVRMALVTARGAPAHERALNTLTQWGLAMDEAFFLAGLPKGPFLARFQPDFFFDDQRGHIDSARSHAPVGHVLQGVSNPD</sequence>
<accession>A0ACC6NY09</accession>
<gene>
    <name evidence="1" type="ORF">RV045_00230</name>
</gene>
<dbReference type="Proteomes" id="UP001364695">
    <property type="component" value="Unassembled WGS sequence"/>
</dbReference>
<name>A0ACC6NY09_9BURK</name>
<evidence type="ECO:0000313" key="1">
    <source>
        <dbReference type="EMBL" id="MEJ7136856.1"/>
    </source>
</evidence>
<reference evidence="1" key="1">
    <citation type="submission" date="2023-10" db="EMBL/GenBank/DDBJ databases">
        <title>Amphibacter perezi, gen. nov., sp. nov. a novel taxa of the family Comamonadaceae, class Betaproteobacteria isolated from the skin microbiota of Pelophylax perezi from different populations.</title>
        <authorList>
            <person name="Costa S."/>
            <person name="Proenca D.N."/>
            <person name="Lopes I."/>
            <person name="Morais P.V."/>
        </authorList>
    </citation>
    <scope>NUCLEOTIDE SEQUENCE</scope>
    <source>
        <strain evidence="1">SL12-8</strain>
    </source>
</reference>
<evidence type="ECO:0000313" key="2">
    <source>
        <dbReference type="Proteomes" id="UP001364695"/>
    </source>
</evidence>
<organism evidence="1 2">
    <name type="scientific">Amphibiibacter pelophylacis</name>
    <dbReference type="NCBI Taxonomy" id="1799477"/>
    <lineage>
        <taxon>Bacteria</taxon>
        <taxon>Pseudomonadati</taxon>
        <taxon>Pseudomonadota</taxon>
        <taxon>Betaproteobacteria</taxon>
        <taxon>Burkholderiales</taxon>
        <taxon>Sphaerotilaceae</taxon>
        <taxon>Amphibiibacter</taxon>
    </lineage>
</organism>
<dbReference type="EMBL" id="JAWDIE010000001">
    <property type="protein sequence ID" value="MEJ7136856.1"/>
    <property type="molecule type" value="Genomic_DNA"/>
</dbReference>
<keyword evidence="2" id="KW-1185">Reference proteome</keyword>
<proteinExistence type="predicted"/>
<comment type="caution">
    <text evidence="1">The sequence shown here is derived from an EMBL/GenBank/DDBJ whole genome shotgun (WGS) entry which is preliminary data.</text>
</comment>